<dbReference type="Proteomes" id="UP000637628">
    <property type="component" value="Unassembled WGS sequence"/>
</dbReference>
<comment type="caution">
    <text evidence="1">The sequence shown here is derived from an EMBL/GenBank/DDBJ whole genome shotgun (WGS) entry which is preliminary data.</text>
</comment>
<organism evidence="1 2">
    <name type="scientific">Paractinoplanes durhamensis</name>
    <dbReference type="NCBI Taxonomy" id="113563"/>
    <lineage>
        <taxon>Bacteria</taxon>
        <taxon>Bacillati</taxon>
        <taxon>Actinomycetota</taxon>
        <taxon>Actinomycetes</taxon>
        <taxon>Micromonosporales</taxon>
        <taxon>Micromonosporaceae</taxon>
        <taxon>Paractinoplanes</taxon>
    </lineage>
</organism>
<accession>A0ABQ3ZC78</accession>
<protein>
    <submittedName>
        <fullName evidence="1">Uncharacterized protein</fullName>
    </submittedName>
</protein>
<proteinExistence type="predicted"/>
<reference evidence="1 2" key="1">
    <citation type="submission" date="2021-01" db="EMBL/GenBank/DDBJ databases">
        <title>Whole genome shotgun sequence of Actinoplanes durhamensis NBRC 14914.</title>
        <authorList>
            <person name="Komaki H."/>
            <person name="Tamura T."/>
        </authorList>
    </citation>
    <scope>NUCLEOTIDE SEQUENCE [LARGE SCALE GENOMIC DNA]</scope>
    <source>
        <strain evidence="1 2">NBRC 14914</strain>
    </source>
</reference>
<evidence type="ECO:0000313" key="2">
    <source>
        <dbReference type="Proteomes" id="UP000637628"/>
    </source>
</evidence>
<gene>
    <name evidence="1" type="ORF">Adu01nite_87760</name>
</gene>
<dbReference type="RefSeq" id="WP_203735266.1">
    <property type="nucleotide sequence ID" value="NZ_BOML01000080.1"/>
</dbReference>
<keyword evidence="2" id="KW-1185">Reference proteome</keyword>
<evidence type="ECO:0000313" key="1">
    <source>
        <dbReference type="EMBL" id="GIE07426.1"/>
    </source>
</evidence>
<dbReference type="EMBL" id="BOML01000080">
    <property type="protein sequence ID" value="GIE07426.1"/>
    <property type="molecule type" value="Genomic_DNA"/>
</dbReference>
<sequence length="63" mass="6444">MDDDLRAAVDGLTRLDSVTGIWELVDARVRAGDAGSVAEFGNALLATLLGLGLESVLAAADTD</sequence>
<name>A0ABQ3ZC78_9ACTN</name>